<dbReference type="Proteomes" id="UP000886520">
    <property type="component" value="Chromosome 13"/>
</dbReference>
<feature type="domain" description="DUF4005" evidence="5">
    <location>
        <begin position="673"/>
        <end position="750"/>
    </location>
</feature>
<evidence type="ECO:0000256" key="3">
    <source>
        <dbReference type="ARBA" id="ARBA00024378"/>
    </source>
</evidence>
<feature type="compositionally biased region" description="Basic and acidic residues" evidence="4">
    <location>
        <begin position="719"/>
        <end position="742"/>
    </location>
</feature>
<dbReference type="SMART" id="SM00015">
    <property type="entry name" value="IQ"/>
    <property type="match status" value="2"/>
</dbReference>
<feature type="compositionally biased region" description="Basic and acidic residues" evidence="4">
    <location>
        <begin position="365"/>
        <end position="379"/>
    </location>
</feature>
<dbReference type="InterPro" id="IPR000048">
    <property type="entry name" value="IQ_motif_EF-hand-BS"/>
</dbReference>
<feature type="compositionally biased region" description="Polar residues" evidence="4">
    <location>
        <begin position="782"/>
        <end position="801"/>
    </location>
</feature>
<evidence type="ECO:0000313" key="6">
    <source>
        <dbReference type="EMBL" id="KAI5071147.1"/>
    </source>
</evidence>
<feature type="compositionally biased region" description="Basic and acidic residues" evidence="4">
    <location>
        <begin position="21"/>
        <end position="33"/>
    </location>
</feature>
<comment type="similarity">
    <text evidence="2">Belongs to the IQD family.</text>
</comment>
<comment type="caution">
    <text evidence="6">The sequence shown here is derived from an EMBL/GenBank/DDBJ whole genome shotgun (WGS) entry which is preliminary data.</text>
</comment>
<feature type="compositionally biased region" description="Basic and acidic residues" evidence="4">
    <location>
        <begin position="329"/>
        <end position="343"/>
    </location>
</feature>
<feature type="compositionally biased region" description="Polar residues" evidence="4">
    <location>
        <begin position="516"/>
        <end position="545"/>
    </location>
</feature>
<evidence type="ECO:0000256" key="2">
    <source>
        <dbReference type="ARBA" id="ARBA00024341"/>
    </source>
</evidence>
<proteinExistence type="inferred from homology"/>
<feature type="region of interest" description="Disordered" evidence="4">
    <location>
        <begin position="312"/>
        <end position="409"/>
    </location>
</feature>
<reference evidence="6" key="1">
    <citation type="submission" date="2021-01" db="EMBL/GenBank/DDBJ databases">
        <title>Adiantum capillus-veneris genome.</title>
        <authorList>
            <person name="Fang Y."/>
            <person name="Liao Q."/>
        </authorList>
    </citation>
    <scope>NUCLEOTIDE SEQUENCE</scope>
    <source>
        <strain evidence="6">H3</strain>
        <tissue evidence="6">Leaf</tissue>
    </source>
</reference>
<feature type="compositionally biased region" description="Low complexity" evidence="4">
    <location>
        <begin position="454"/>
        <end position="467"/>
    </location>
</feature>
<evidence type="ECO:0000313" key="7">
    <source>
        <dbReference type="Proteomes" id="UP000886520"/>
    </source>
</evidence>
<dbReference type="Pfam" id="PF13178">
    <property type="entry name" value="DUF4005"/>
    <property type="match status" value="1"/>
</dbReference>
<evidence type="ECO:0000256" key="4">
    <source>
        <dbReference type="SAM" id="MobiDB-lite"/>
    </source>
</evidence>
<dbReference type="AlphaFoldDB" id="A0A9D4UNY8"/>
<feature type="region of interest" description="Disordered" evidence="4">
    <location>
        <begin position="659"/>
        <end position="809"/>
    </location>
</feature>
<evidence type="ECO:0000256" key="1">
    <source>
        <dbReference type="ARBA" id="ARBA00022860"/>
    </source>
</evidence>
<dbReference type="PANTHER" id="PTHR32295">
    <property type="entry name" value="IQ-DOMAIN 5-RELATED"/>
    <property type="match status" value="1"/>
</dbReference>
<feature type="region of interest" description="Disordered" evidence="4">
    <location>
        <begin position="19"/>
        <end position="44"/>
    </location>
</feature>
<feature type="region of interest" description="Disordered" evidence="4">
    <location>
        <begin position="454"/>
        <end position="545"/>
    </location>
</feature>
<dbReference type="EMBL" id="JABFUD020000013">
    <property type="protein sequence ID" value="KAI5071147.1"/>
    <property type="molecule type" value="Genomic_DNA"/>
</dbReference>
<accession>A0A9D4UNY8</accession>
<feature type="compositionally biased region" description="Polar residues" evidence="4">
    <location>
        <begin position="692"/>
        <end position="706"/>
    </location>
</feature>
<dbReference type="InterPro" id="IPR025064">
    <property type="entry name" value="DUF4005"/>
</dbReference>
<feature type="compositionally biased region" description="Polar residues" evidence="4">
    <location>
        <begin position="669"/>
        <end position="681"/>
    </location>
</feature>
<dbReference type="PANTHER" id="PTHR32295:SF6">
    <property type="entry name" value="PROTEIN IQ-DOMAIN 18"/>
    <property type="match status" value="1"/>
</dbReference>
<name>A0A9D4UNY8_ADICA</name>
<dbReference type="Pfam" id="PF00612">
    <property type="entry name" value="IQ"/>
    <property type="match status" value="1"/>
</dbReference>
<evidence type="ECO:0000259" key="5">
    <source>
        <dbReference type="Pfam" id="PF13178"/>
    </source>
</evidence>
<dbReference type="OrthoDB" id="1930007at2759"/>
<dbReference type="PROSITE" id="PS50096">
    <property type="entry name" value="IQ"/>
    <property type="match status" value="3"/>
</dbReference>
<sequence length="809" mass="87192">MGKSGKLFKSLVAGVRVFKSPSKERPVKDDKEHAKRRSKDKCFGSLGKSASRNREVITAVATSPEAIEIKCVQVESEKLKDVLPVPVAESFAPELYGGNKAPAKSPDGVINCSGFVQLTPAGSKELSAFSDQQEWAASKIQAAFRCYLAQRAFRALRSLVRLQALARGRIVRRQASASLRCVNALIRIQALARGRRVRNSELGQLVQKHIQQTKQSKKKSPEGWVNSTATAQQLHVKAQVKHDAATKRQRALVYAYSEQLNRRAQKVSSSSGLEGQIDKSLWIWAWLERWTAATPKGGSAAIIPTRDGVSVTRNIEKGKSSSKGGKYSENPRKERRKWGEHAESISPLPQRDFISEECEEPNTVVEREDEIKASPESERPIGTPTASVQKLISQSPTPSPSPLSPLKEGNDLAARGISVQDLQPSATEMFGDMIQATSSNCSAEAKIAIQSISDTSSSTDNGTNNASEAEKTWQSDAFRTSSPLTTSQVSLSSSNVGTTNGHAVYVPTELSHMDSDSPSTESKENSLSASSFSPLEQEACTPSETVSAMDYSKEVSSLGFSVVALEPPIPESPHDAFLSGMHQPEEVIQATNRDASMCDPHEAAHSVNGDMEKHMNEETGYSIDGCVNEVSCEAGVVIEEVGLKNNDLNHVDALSETNGGCDASEVSVGGQSTEVSSNNPSGVCLRHEHTECTSPSLPSYMATTKSSKAKVRMLTSPKPKSDSPKQKLESPKPKSDSPKTKVDSPTQKPDSASKRRHSLSALDGGKVSPGTQKPAFHVRASSKGNFSSLKDLSTDNLSLANGDSRRHGK</sequence>
<organism evidence="6 7">
    <name type="scientific">Adiantum capillus-veneris</name>
    <name type="common">Maidenhair fern</name>
    <dbReference type="NCBI Taxonomy" id="13818"/>
    <lineage>
        <taxon>Eukaryota</taxon>
        <taxon>Viridiplantae</taxon>
        <taxon>Streptophyta</taxon>
        <taxon>Embryophyta</taxon>
        <taxon>Tracheophyta</taxon>
        <taxon>Polypodiopsida</taxon>
        <taxon>Polypodiidae</taxon>
        <taxon>Polypodiales</taxon>
        <taxon>Pteridineae</taxon>
        <taxon>Pteridaceae</taxon>
        <taxon>Vittarioideae</taxon>
        <taxon>Adiantum</taxon>
    </lineage>
</organism>
<protein>
    <recommendedName>
        <fullName evidence="5">DUF4005 domain-containing protein</fullName>
    </recommendedName>
</protein>
<keyword evidence="7" id="KW-1185">Reference proteome</keyword>
<comment type="subunit">
    <text evidence="3">Binds to multiple calmodulin (CaM) in the presence of Ca(2+) and CaM-like proteins.</text>
</comment>
<dbReference type="GO" id="GO:0005516">
    <property type="term" value="F:calmodulin binding"/>
    <property type="evidence" value="ECO:0007669"/>
    <property type="project" value="UniProtKB-KW"/>
</dbReference>
<keyword evidence="1" id="KW-0112">Calmodulin-binding</keyword>
<gene>
    <name evidence="6" type="ORF">GOP47_0013398</name>
</gene>
<feature type="compositionally biased region" description="Polar residues" evidence="4">
    <location>
        <begin position="474"/>
        <end position="501"/>
    </location>
</feature>